<keyword evidence="8" id="KW-1185">Reference proteome</keyword>
<evidence type="ECO:0000313" key="7">
    <source>
        <dbReference type="EMBL" id="KMZ60334.1"/>
    </source>
</evidence>
<gene>
    <name evidence="7" type="ORF">ZOSMA_5G02010</name>
</gene>
<dbReference type="CDD" id="cd11393">
    <property type="entry name" value="bHLH_AtbHLH_like"/>
    <property type="match status" value="1"/>
</dbReference>
<dbReference type="InterPro" id="IPR045239">
    <property type="entry name" value="bHLH95_bHLH"/>
</dbReference>
<comment type="caution">
    <text evidence="7">The sequence shown here is derived from an EMBL/GenBank/DDBJ whole genome shotgun (WGS) entry which is preliminary data.</text>
</comment>
<dbReference type="SUPFAM" id="SSF47459">
    <property type="entry name" value="HLH, helix-loop-helix DNA-binding domain"/>
    <property type="match status" value="1"/>
</dbReference>
<proteinExistence type="inferred from homology"/>
<dbReference type="GO" id="GO:0000978">
    <property type="term" value="F:RNA polymerase II cis-regulatory region sequence-specific DNA binding"/>
    <property type="evidence" value="ECO:0000318"/>
    <property type="project" value="GO_Central"/>
</dbReference>
<keyword evidence="5" id="KW-0539">Nucleus</keyword>
<dbReference type="AlphaFoldDB" id="A0A0K9NU74"/>
<name>A0A0K9NU74_ZOSMR</name>
<sequence>MRPSSSSHSSQTFPLHYHLPGSWNQLLNAVEEEEERYRSLVSEAVTFYPKLENWEIPVIPIQHGNNYYVKEMETLAVTADGGGSSSSNRSPWNQHLMMLPAVVPSSMLDFANEINAQKNHHHPRPEVRKEKVGDRITILHQLVSPFGKTDTASVLLEAIGYIRFLHAQVQVLSSPYLDSEEAKIAGSGEVDSKDLRSRGLCVVPISCTMHVGSDNGG</sequence>
<dbReference type="GO" id="GO:0000981">
    <property type="term" value="F:DNA-binding transcription factor activity, RNA polymerase II-specific"/>
    <property type="evidence" value="ECO:0000318"/>
    <property type="project" value="GO_Central"/>
</dbReference>
<reference evidence="8" key="1">
    <citation type="journal article" date="2016" name="Nature">
        <title>The genome of the seagrass Zostera marina reveals angiosperm adaptation to the sea.</title>
        <authorList>
            <person name="Olsen J.L."/>
            <person name="Rouze P."/>
            <person name="Verhelst B."/>
            <person name="Lin Y.-C."/>
            <person name="Bayer T."/>
            <person name="Collen J."/>
            <person name="Dattolo E."/>
            <person name="De Paoli E."/>
            <person name="Dittami S."/>
            <person name="Maumus F."/>
            <person name="Michel G."/>
            <person name="Kersting A."/>
            <person name="Lauritano C."/>
            <person name="Lohaus R."/>
            <person name="Toepel M."/>
            <person name="Tonon T."/>
            <person name="Vanneste K."/>
            <person name="Amirebrahimi M."/>
            <person name="Brakel J."/>
            <person name="Bostroem C."/>
            <person name="Chovatia M."/>
            <person name="Grimwood J."/>
            <person name="Jenkins J.W."/>
            <person name="Jueterbock A."/>
            <person name="Mraz A."/>
            <person name="Stam W.T."/>
            <person name="Tice H."/>
            <person name="Bornberg-Bauer E."/>
            <person name="Green P.J."/>
            <person name="Pearson G.A."/>
            <person name="Procaccini G."/>
            <person name="Duarte C.M."/>
            <person name="Schmutz J."/>
            <person name="Reusch T.B.H."/>
            <person name="Van de Peer Y."/>
        </authorList>
    </citation>
    <scope>NUCLEOTIDE SEQUENCE [LARGE SCALE GENOMIC DNA]</scope>
    <source>
        <strain evidence="8">cv. Finnish</strain>
    </source>
</reference>
<dbReference type="PANTHER" id="PTHR16223:SF171">
    <property type="entry name" value="BASIC HELIX-LOOP-HELIX (BHLH) DNA-BINDING SUPERFAMILY PROTEIN"/>
    <property type="match status" value="1"/>
</dbReference>
<dbReference type="EMBL" id="LFYR01001623">
    <property type="protein sequence ID" value="KMZ60334.1"/>
    <property type="molecule type" value="Genomic_DNA"/>
</dbReference>
<evidence type="ECO:0000256" key="4">
    <source>
        <dbReference type="ARBA" id="ARBA00023163"/>
    </source>
</evidence>
<dbReference type="PROSITE" id="PS50888">
    <property type="entry name" value="BHLH"/>
    <property type="match status" value="1"/>
</dbReference>
<protein>
    <recommendedName>
        <fullName evidence="6">BHLH domain-containing protein</fullName>
    </recommendedName>
</protein>
<evidence type="ECO:0000256" key="5">
    <source>
        <dbReference type="ARBA" id="ARBA00023242"/>
    </source>
</evidence>
<evidence type="ECO:0000256" key="2">
    <source>
        <dbReference type="ARBA" id="ARBA00005510"/>
    </source>
</evidence>
<dbReference type="OrthoDB" id="1839773at2759"/>
<dbReference type="InterPro" id="IPR011598">
    <property type="entry name" value="bHLH_dom"/>
</dbReference>
<dbReference type="PANTHER" id="PTHR16223">
    <property type="entry name" value="TRANSCRIPTION FACTOR BHLH83-RELATED"/>
    <property type="match status" value="1"/>
</dbReference>
<dbReference type="Gene3D" id="4.10.280.10">
    <property type="entry name" value="Helix-loop-helix DNA-binding domain"/>
    <property type="match status" value="1"/>
</dbReference>
<evidence type="ECO:0000313" key="8">
    <source>
        <dbReference type="Proteomes" id="UP000036987"/>
    </source>
</evidence>
<comment type="similarity">
    <text evidence="2">Belongs to the bHLH protein family.</text>
</comment>
<dbReference type="InterPro" id="IPR036638">
    <property type="entry name" value="HLH_DNA-bd_sf"/>
</dbReference>
<keyword evidence="4" id="KW-0804">Transcription</keyword>
<dbReference type="GO" id="GO:0006357">
    <property type="term" value="P:regulation of transcription by RNA polymerase II"/>
    <property type="evidence" value="ECO:0000318"/>
    <property type="project" value="GO_Central"/>
</dbReference>
<comment type="subcellular location">
    <subcellularLocation>
        <location evidence="1">Nucleus</location>
    </subcellularLocation>
</comment>
<dbReference type="GO" id="GO:0046983">
    <property type="term" value="F:protein dimerization activity"/>
    <property type="evidence" value="ECO:0007669"/>
    <property type="project" value="InterPro"/>
</dbReference>
<accession>A0A0K9NU74</accession>
<dbReference type="InterPro" id="IPR045843">
    <property type="entry name" value="IND-like"/>
</dbReference>
<evidence type="ECO:0000259" key="6">
    <source>
        <dbReference type="PROSITE" id="PS50888"/>
    </source>
</evidence>
<dbReference type="GO" id="GO:0005634">
    <property type="term" value="C:nucleus"/>
    <property type="evidence" value="ECO:0000318"/>
    <property type="project" value="GO_Central"/>
</dbReference>
<evidence type="ECO:0000256" key="3">
    <source>
        <dbReference type="ARBA" id="ARBA00023015"/>
    </source>
</evidence>
<keyword evidence="3" id="KW-0805">Transcription regulation</keyword>
<feature type="domain" description="BHLH" evidence="6">
    <location>
        <begin position="116"/>
        <end position="165"/>
    </location>
</feature>
<dbReference type="Proteomes" id="UP000036987">
    <property type="component" value="Unassembled WGS sequence"/>
</dbReference>
<organism evidence="7 8">
    <name type="scientific">Zostera marina</name>
    <name type="common">Eelgrass</name>
    <dbReference type="NCBI Taxonomy" id="29655"/>
    <lineage>
        <taxon>Eukaryota</taxon>
        <taxon>Viridiplantae</taxon>
        <taxon>Streptophyta</taxon>
        <taxon>Embryophyta</taxon>
        <taxon>Tracheophyta</taxon>
        <taxon>Spermatophyta</taxon>
        <taxon>Magnoliopsida</taxon>
        <taxon>Liliopsida</taxon>
        <taxon>Zosteraceae</taxon>
        <taxon>Zostera</taxon>
    </lineage>
</organism>
<evidence type="ECO:0000256" key="1">
    <source>
        <dbReference type="ARBA" id="ARBA00004123"/>
    </source>
</evidence>